<dbReference type="InterPro" id="IPR016040">
    <property type="entry name" value="NAD(P)-bd_dom"/>
</dbReference>
<name>A0A1H3SNF6_9BACI</name>
<dbReference type="Proteomes" id="UP000198935">
    <property type="component" value="Unassembled WGS sequence"/>
</dbReference>
<dbReference type="STRING" id="1503961.SAMN05421736_111125"/>
<dbReference type="OrthoDB" id="152510at2"/>
<sequence>MKMLVTGATGQLGALVVEALLKTVPAENVAVSVRDPQKAAHLKAQGVDVRQGDFTKPETLIPAFAGIDRLLIISSAPGDRVAQHKAAIKAAQENNVRFIAYTSVANAQESPFFIAEDHRETEKAILETGIPYSFLRNNWYLENELGTIQAVANGAPWVTSAGTGKTGWASRQDYAEAAAAILSGEGHENTTYELSGKPITQEELAGVVSEVIGRTVEVQQVDDATYEKVMAGAGVPEAMLPFVVGVQQGIREGYLDVASSDFEKVLGRPVTPLKDAVSEILNEK</sequence>
<proteinExistence type="predicted"/>
<evidence type="ECO:0000313" key="2">
    <source>
        <dbReference type="EMBL" id="SDZ39198.1"/>
    </source>
</evidence>
<dbReference type="SUPFAM" id="SSF51735">
    <property type="entry name" value="NAD(P)-binding Rossmann-fold domains"/>
    <property type="match status" value="1"/>
</dbReference>
<organism evidence="2 3">
    <name type="scientific">Evansella caseinilytica</name>
    <dbReference type="NCBI Taxonomy" id="1503961"/>
    <lineage>
        <taxon>Bacteria</taxon>
        <taxon>Bacillati</taxon>
        <taxon>Bacillota</taxon>
        <taxon>Bacilli</taxon>
        <taxon>Bacillales</taxon>
        <taxon>Bacillaceae</taxon>
        <taxon>Evansella</taxon>
    </lineage>
</organism>
<dbReference type="InterPro" id="IPR052718">
    <property type="entry name" value="NmrA-type_oxidoreductase"/>
</dbReference>
<keyword evidence="3" id="KW-1185">Reference proteome</keyword>
<feature type="domain" description="NAD(P)-binding" evidence="1">
    <location>
        <begin position="7"/>
        <end position="183"/>
    </location>
</feature>
<protein>
    <submittedName>
        <fullName evidence="2">NAD(P)H dehydrogenase (Quinone)</fullName>
    </submittedName>
</protein>
<dbReference type="CDD" id="cd05269">
    <property type="entry name" value="TMR_SDR_a"/>
    <property type="match status" value="1"/>
</dbReference>
<dbReference type="AlphaFoldDB" id="A0A1H3SNF6"/>
<dbReference type="InterPro" id="IPR036291">
    <property type="entry name" value="NAD(P)-bd_dom_sf"/>
</dbReference>
<reference evidence="3" key="1">
    <citation type="submission" date="2016-10" db="EMBL/GenBank/DDBJ databases">
        <authorList>
            <person name="Varghese N."/>
            <person name="Submissions S."/>
        </authorList>
    </citation>
    <scope>NUCLEOTIDE SEQUENCE [LARGE SCALE GENOMIC DNA]</scope>
    <source>
        <strain evidence="3">SP</strain>
    </source>
</reference>
<gene>
    <name evidence="2" type="ORF">SAMN05421736_111125</name>
</gene>
<dbReference type="EMBL" id="FNPI01000011">
    <property type="protein sequence ID" value="SDZ39198.1"/>
    <property type="molecule type" value="Genomic_DNA"/>
</dbReference>
<dbReference type="PANTHER" id="PTHR47129:SF1">
    <property type="entry name" value="NMRA-LIKE DOMAIN-CONTAINING PROTEIN"/>
    <property type="match status" value="1"/>
</dbReference>
<accession>A0A1H3SNF6</accession>
<evidence type="ECO:0000313" key="3">
    <source>
        <dbReference type="Proteomes" id="UP000198935"/>
    </source>
</evidence>
<dbReference type="PANTHER" id="PTHR47129">
    <property type="entry name" value="QUINONE OXIDOREDUCTASE 2"/>
    <property type="match status" value="1"/>
</dbReference>
<evidence type="ECO:0000259" key="1">
    <source>
        <dbReference type="Pfam" id="PF13460"/>
    </source>
</evidence>
<dbReference type="Gene3D" id="3.90.25.10">
    <property type="entry name" value="UDP-galactose 4-epimerase, domain 1"/>
    <property type="match status" value="1"/>
</dbReference>
<dbReference type="Pfam" id="PF13460">
    <property type="entry name" value="NAD_binding_10"/>
    <property type="match status" value="1"/>
</dbReference>
<dbReference type="Gene3D" id="3.40.50.720">
    <property type="entry name" value="NAD(P)-binding Rossmann-like Domain"/>
    <property type="match status" value="1"/>
</dbReference>